<evidence type="ECO:0000256" key="7">
    <source>
        <dbReference type="SAM" id="Phobius"/>
    </source>
</evidence>
<accession>A0A066XHX3</accession>
<dbReference type="OrthoDB" id="1405595at2759"/>
<evidence type="ECO:0000313" key="10">
    <source>
        <dbReference type="Proteomes" id="UP000027238"/>
    </source>
</evidence>
<evidence type="ECO:0000256" key="1">
    <source>
        <dbReference type="ARBA" id="ARBA00022723"/>
    </source>
</evidence>
<dbReference type="GO" id="GO:0003677">
    <property type="term" value="F:DNA binding"/>
    <property type="evidence" value="ECO:0007669"/>
    <property type="project" value="InterPro"/>
</dbReference>
<name>A0A066XHX3_COLSU</name>
<evidence type="ECO:0000256" key="6">
    <source>
        <dbReference type="SAM" id="MobiDB-lite"/>
    </source>
</evidence>
<dbReference type="Pfam" id="PF04082">
    <property type="entry name" value="Fungal_trans"/>
    <property type="match status" value="1"/>
</dbReference>
<keyword evidence="3" id="KW-0805">Transcription regulation</keyword>
<proteinExistence type="predicted"/>
<feature type="transmembrane region" description="Helical" evidence="7">
    <location>
        <begin position="557"/>
        <end position="576"/>
    </location>
</feature>
<keyword evidence="4" id="KW-0804">Transcription</keyword>
<dbReference type="InterPro" id="IPR007219">
    <property type="entry name" value="XnlR_reg_dom"/>
</dbReference>
<evidence type="ECO:0000256" key="3">
    <source>
        <dbReference type="ARBA" id="ARBA00023015"/>
    </source>
</evidence>
<dbReference type="Proteomes" id="UP000027238">
    <property type="component" value="Unassembled WGS sequence"/>
</dbReference>
<keyword evidence="5" id="KW-0539">Nucleus</keyword>
<evidence type="ECO:0000259" key="8">
    <source>
        <dbReference type="Pfam" id="PF04082"/>
    </source>
</evidence>
<keyword evidence="7" id="KW-0472">Membrane</keyword>
<dbReference type="OMA" id="WIDLEFK"/>
<feature type="region of interest" description="Disordered" evidence="6">
    <location>
        <begin position="58"/>
        <end position="78"/>
    </location>
</feature>
<comment type="caution">
    <text evidence="9">The sequence shown here is derived from an EMBL/GenBank/DDBJ whole genome shotgun (WGS) entry which is preliminary data.</text>
</comment>
<keyword evidence="10" id="KW-1185">Reference proteome</keyword>
<sequence length="656" mass="72706">MREKTYTDNPLLIQDGSQLFSDQRAWFGDDPVLPGQGQVNTVSMPNKETMVPPEIAGNIGDANASPRVPSPPNVPSREDSMAFAWDPSSKKIRQTQQISISEKHPFLLRHKHQFDMGESAWASIQEFLKPRIPNSGDFILPSLAVANAFLGLFFEEFYEQSPVLHLPTLNVDKLPPPLIVAMIVIGATYSHIRQSRRFSILVLGRARQNLQQSLEADKTLTRDVHILYAYALLVYAGLWCGNKGAYETAEASRGALVTYVRRLPPLKPRSLGRNGKVTEDQWEGWIDLEFKYRLRWYVFMIDTQFPAILNLRGMMSLAEVCRWECPSDEQHWAASNAKRWADLVNATPNPSVILFATAYQALSMPDGGIRSTSPSSLSSIAFSRWTLLLVLSSLGSQAYDWSHDWSMNPADASETIFNTSSQIRYLGGSEGSSRMERLKTRQKILESVDTWYHRCSAYRGTEGASGPDSYFLRASRILHGLVDIHLHTSISHIQDALGKGGDHAVQEGLSRLQSFFANGYASHVQTAVKPPPESLHAFANATENCVSIMGDQGLRAAAPYSIFAVFLGHVFLWAVIKTSPDTMKAPVRHCLRDVAPGVKSELKEALDFALSTHSDGAGNGDGGRLVLMHAAQSLVRLGTWGAALNLARLLQLRAEM</sequence>
<dbReference type="PANTHER" id="PTHR47660:SF2">
    <property type="entry name" value="TRANSCRIPTION FACTOR WITH C2H2 AND ZN(2)-CYS(6) DNA BINDING DOMAIN (EUROFUNG)"/>
    <property type="match status" value="1"/>
</dbReference>
<dbReference type="GO" id="GO:0006351">
    <property type="term" value="P:DNA-templated transcription"/>
    <property type="evidence" value="ECO:0007669"/>
    <property type="project" value="InterPro"/>
</dbReference>
<evidence type="ECO:0000256" key="5">
    <source>
        <dbReference type="ARBA" id="ARBA00023242"/>
    </source>
</evidence>
<keyword evidence="7" id="KW-0812">Transmembrane</keyword>
<reference evidence="10" key="1">
    <citation type="journal article" date="2014" name="Genome Announc.">
        <title>Draft genome sequence of Colletotrichum sublineola, a destructive pathogen of cultivated sorghum.</title>
        <authorList>
            <person name="Baroncelli R."/>
            <person name="Sanz-Martin J.M."/>
            <person name="Rech G.E."/>
            <person name="Sukno S.A."/>
            <person name="Thon M.R."/>
        </authorList>
    </citation>
    <scope>NUCLEOTIDE SEQUENCE [LARGE SCALE GENOMIC DNA]</scope>
    <source>
        <strain evidence="10">TX430BB</strain>
    </source>
</reference>
<dbReference type="HOGENOM" id="CLU_014830_0_0_1"/>
<dbReference type="AlphaFoldDB" id="A0A066XHX3"/>
<evidence type="ECO:0000313" key="9">
    <source>
        <dbReference type="EMBL" id="KDN68527.1"/>
    </source>
</evidence>
<keyword evidence="7" id="KW-1133">Transmembrane helix</keyword>
<gene>
    <name evidence="9" type="ORF">CSUB01_10409</name>
</gene>
<organism evidence="9 10">
    <name type="scientific">Colletotrichum sublineola</name>
    <name type="common">Sorghum anthracnose fungus</name>
    <dbReference type="NCBI Taxonomy" id="1173701"/>
    <lineage>
        <taxon>Eukaryota</taxon>
        <taxon>Fungi</taxon>
        <taxon>Dikarya</taxon>
        <taxon>Ascomycota</taxon>
        <taxon>Pezizomycotina</taxon>
        <taxon>Sordariomycetes</taxon>
        <taxon>Hypocreomycetidae</taxon>
        <taxon>Glomerellales</taxon>
        <taxon>Glomerellaceae</taxon>
        <taxon>Colletotrichum</taxon>
        <taxon>Colletotrichum graminicola species complex</taxon>
    </lineage>
</organism>
<feature type="domain" description="Xylanolytic transcriptional activator regulatory" evidence="8">
    <location>
        <begin position="150"/>
        <end position="381"/>
    </location>
</feature>
<dbReference type="STRING" id="1173701.A0A066XHX3"/>
<dbReference type="EMBL" id="JMSE01000660">
    <property type="protein sequence ID" value="KDN68527.1"/>
    <property type="molecule type" value="Genomic_DNA"/>
</dbReference>
<dbReference type="PANTHER" id="PTHR47660">
    <property type="entry name" value="TRANSCRIPTION FACTOR WITH C2H2 AND ZN(2)-CYS(6) DNA BINDING DOMAIN (EUROFUNG)-RELATED-RELATED"/>
    <property type="match status" value="1"/>
</dbReference>
<dbReference type="GO" id="GO:0008270">
    <property type="term" value="F:zinc ion binding"/>
    <property type="evidence" value="ECO:0007669"/>
    <property type="project" value="InterPro"/>
</dbReference>
<protein>
    <recommendedName>
        <fullName evidence="8">Xylanolytic transcriptional activator regulatory domain-containing protein</fullName>
    </recommendedName>
</protein>
<keyword evidence="2" id="KW-0862">Zinc</keyword>
<evidence type="ECO:0000256" key="2">
    <source>
        <dbReference type="ARBA" id="ARBA00022833"/>
    </source>
</evidence>
<keyword evidence="1" id="KW-0479">Metal-binding</keyword>
<dbReference type="CDD" id="cd12148">
    <property type="entry name" value="fungal_TF_MHR"/>
    <property type="match status" value="1"/>
</dbReference>
<evidence type="ECO:0000256" key="4">
    <source>
        <dbReference type="ARBA" id="ARBA00023163"/>
    </source>
</evidence>
<dbReference type="eggNOG" id="KOG1721">
    <property type="taxonomic scope" value="Eukaryota"/>
</dbReference>